<accession>A0A0N0RXW8</accession>
<gene>
    <name evidence="2" type="ORF">ACN38_g10483</name>
</gene>
<evidence type="ECO:0008006" key="4">
    <source>
        <dbReference type="Google" id="ProtNLM"/>
    </source>
</evidence>
<feature type="region of interest" description="Disordered" evidence="1">
    <location>
        <begin position="56"/>
        <end position="86"/>
    </location>
</feature>
<dbReference type="PANTHER" id="PTHR47332">
    <property type="entry name" value="SET DOMAIN-CONTAINING PROTEIN 5"/>
    <property type="match status" value="1"/>
</dbReference>
<sequence length="225" mass="25587">MRDSETRGKRQCTLNPPLLLKAAGTERLLDADHLIEFNEPPQKGTGVFCKDQNTSCHPPHLRTGPTRSRSRNCNPEPHRASLRTSSAQQESYLQLHGYLSDLPKVAVKYDTKRVGQELQELPELHRKVLSNYAAKAFGCVFFLSSRINLSCVPNVNFVYNELLKEDTLHVIRAFMGGEELTVMYIDGINRTQSYRQAELDKWGFQCTFSRQCGILLKADRETKAD</sequence>
<reference evidence="2 3" key="1">
    <citation type="submission" date="2015-08" db="EMBL/GenBank/DDBJ databases">
        <title>Genome sequencing of Penicillium nordicum.</title>
        <authorList>
            <person name="Nguyen H.D."/>
            <person name="Seifert K.A."/>
        </authorList>
    </citation>
    <scope>NUCLEOTIDE SEQUENCE [LARGE SCALE GENOMIC DNA]</scope>
    <source>
        <strain evidence="2 3">DAOMC 185683</strain>
    </source>
</reference>
<keyword evidence="3" id="KW-1185">Reference proteome</keyword>
<organism evidence="2 3">
    <name type="scientific">Penicillium nordicum</name>
    <dbReference type="NCBI Taxonomy" id="229535"/>
    <lineage>
        <taxon>Eukaryota</taxon>
        <taxon>Fungi</taxon>
        <taxon>Dikarya</taxon>
        <taxon>Ascomycota</taxon>
        <taxon>Pezizomycotina</taxon>
        <taxon>Eurotiomycetes</taxon>
        <taxon>Eurotiomycetidae</taxon>
        <taxon>Eurotiales</taxon>
        <taxon>Aspergillaceae</taxon>
        <taxon>Penicillium</taxon>
    </lineage>
</organism>
<evidence type="ECO:0000313" key="2">
    <source>
        <dbReference type="EMBL" id="KOS38695.1"/>
    </source>
</evidence>
<dbReference type="AlphaFoldDB" id="A0A0N0RXW8"/>
<comment type="caution">
    <text evidence="2">The sequence shown here is derived from an EMBL/GenBank/DDBJ whole genome shotgun (WGS) entry which is preliminary data.</text>
</comment>
<dbReference type="InterPro" id="IPR053185">
    <property type="entry name" value="SET_domain_protein"/>
</dbReference>
<evidence type="ECO:0000256" key="1">
    <source>
        <dbReference type="SAM" id="MobiDB-lite"/>
    </source>
</evidence>
<dbReference type="InterPro" id="IPR046341">
    <property type="entry name" value="SET_dom_sf"/>
</dbReference>
<dbReference type="STRING" id="229535.A0A0N0RXW8"/>
<dbReference type="Gene3D" id="2.170.270.10">
    <property type="entry name" value="SET domain"/>
    <property type="match status" value="1"/>
</dbReference>
<proteinExistence type="predicted"/>
<name>A0A0N0RXW8_9EURO</name>
<dbReference type="SUPFAM" id="SSF82199">
    <property type="entry name" value="SET domain"/>
    <property type="match status" value="1"/>
</dbReference>
<dbReference type="Proteomes" id="UP000037696">
    <property type="component" value="Unassembled WGS sequence"/>
</dbReference>
<dbReference type="EMBL" id="LHQQ01000239">
    <property type="protein sequence ID" value="KOS38695.1"/>
    <property type="molecule type" value="Genomic_DNA"/>
</dbReference>
<evidence type="ECO:0000313" key="3">
    <source>
        <dbReference type="Proteomes" id="UP000037696"/>
    </source>
</evidence>
<dbReference type="PANTHER" id="PTHR47332:SF2">
    <property type="entry name" value="SET-6"/>
    <property type="match status" value="1"/>
</dbReference>
<protein>
    <recommendedName>
        <fullName evidence="4">SET domain-containing protein</fullName>
    </recommendedName>
</protein>
<dbReference type="OrthoDB" id="265717at2759"/>